<keyword evidence="3" id="KW-1185">Reference proteome</keyword>
<comment type="caution">
    <text evidence="2">The sequence shown here is derived from an EMBL/GenBank/DDBJ whole genome shotgun (WGS) entry which is preliminary data.</text>
</comment>
<protein>
    <recommendedName>
        <fullName evidence="4">Secreted protein</fullName>
    </recommendedName>
</protein>
<reference evidence="2 3" key="1">
    <citation type="journal article" date="2021" name="Sci. Rep.">
        <title>Chromosome anchoring in Senegalese sole (Solea senegalensis) reveals sex-associated markers and genome rearrangements in flatfish.</title>
        <authorList>
            <person name="Guerrero-Cozar I."/>
            <person name="Gomez-Garrido J."/>
            <person name="Berbel C."/>
            <person name="Martinez-Blanch J.F."/>
            <person name="Alioto T."/>
            <person name="Claros M.G."/>
            <person name="Gagnaire P.A."/>
            <person name="Manchado M."/>
        </authorList>
    </citation>
    <scope>NUCLEOTIDE SEQUENCE [LARGE SCALE GENOMIC DNA]</scope>
    <source>
        <strain evidence="2">Sse05_10M</strain>
    </source>
</reference>
<gene>
    <name evidence="2" type="ORF">JOB18_021127</name>
</gene>
<name>A0AAV6PK51_SOLSE</name>
<organism evidence="2 3">
    <name type="scientific">Solea senegalensis</name>
    <name type="common">Senegalese sole</name>
    <dbReference type="NCBI Taxonomy" id="28829"/>
    <lineage>
        <taxon>Eukaryota</taxon>
        <taxon>Metazoa</taxon>
        <taxon>Chordata</taxon>
        <taxon>Craniata</taxon>
        <taxon>Vertebrata</taxon>
        <taxon>Euteleostomi</taxon>
        <taxon>Actinopterygii</taxon>
        <taxon>Neopterygii</taxon>
        <taxon>Teleostei</taxon>
        <taxon>Neoteleostei</taxon>
        <taxon>Acanthomorphata</taxon>
        <taxon>Carangaria</taxon>
        <taxon>Pleuronectiformes</taxon>
        <taxon>Pleuronectoidei</taxon>
        <taxon>Soleidae</taxon>
        <taxon>Solea</taxon>
    </lineage>
</organism>
<evidence type="ECO:0000313" key="3">
    <source>
        <dbReference type="Proteomes" id="UP000693946"/>
    </source>
</evidence>
<proteinExistence type="predicted"/>
<dbReference type="Proteomes" id="UP000693946">
    <property type="component" value="Unassembled WGS sequence"/>
</dbReference>
<feature type="signal peptide" evidence="1">
    <location>
        <begin position="1"/>
        <end position="17"/>
    </location>
</feature>
<dbReference type="EMBL" id="JAGKHQ010000383">
    <property type="protein sequence ID" value="KAG7468923.1"/>
    <property type="molecule type" value="Genomic_DNA"/>
</dbReference>
<evidence type="ECO:0000256" key="1">
    <source>
        <dbReference type="SAM" id="SignalP"/>
    </source>
</evidence>
<evidence type="ECO:0008006" key="4">
    <source>
        <dbReference type="Google" id="ProtNLM"/>
    </source>
</evidence>
<accession>A0AAV6PK51</accession>
<sequence>MALVLFVSACERVTVHCVDDCVDDCGVLRLTNLTLNISSCSLVCDYSSRTGRFKGTVYFLWKRGCLSRPSQMKRSASVQRCPTLPWCPQNERT</sequence>
<keyword evidence="1" id="KW-0732">Signal</keyword>
<dbReference type="AlphaFoldDB" id="A0AAV6PK51"/>
<feature type="chain" id="PRO_5043551917" description="Secreted protein" evidence="1">
    <location>
        <begin position="18"/>
        <end position="93"/>
    </location>
</feature>
<evidence type="ECO:0000313" key="2">
    <source>
        <dbReference type="EMBL" id="KAG7468923.1"/>
    </source>
</evidence>